<gene>
    <name evidence="2" type="ORF">H9Q72_006734</name>
</gene>
<reference evidence="2" key="1">
    <citation type="journal article" date="2020" name="bioRxiv">
        <title>Historical genomics reveals the evolutionary mechanisms behind multiple outbreaks of the host-specific coffee wilt pathogen Fusarium xylarioides.</title>
        <authorList>
            <person name="Peck D."/>
            <person name="Nowell R.W."/>
            <person name="Flood J."/>
            <person name="Ryan M.J."/>
            <person name="Barraclough T.G."/>
        </authorList>
    </citation>
    <scope>NUCLEOTIDE SEQUENCE</scope>
    <source>
        <strain evidence="2">IMI 127659i</strain>
    </source>
</reference>
<name>A0A9P7HX31_9HYPO</name>
<sequence>MDFNELVASRSELEAAIREIQGKVTDLWRINHQQEEKIKDLEQKNEDQDAKFEATKHKLTRAEVVIRALESKVKTQKADLENLKELSQQQHETIKALKTKEKSDQLKYAAKISELKREKSVQAAKIAELQKAKTCEVSGVKANFSFLQSKLALAESEYKDKIAELNDKNLKQKVKMRDCIKELQSQKNNQEAEIETLKDHLKDKEDLIAQLLDASKTKDSSWETQSQRLTLLETQVETLEAERQSLESRKQKLERKYSAETFRREKLQQQLKLNQYDVDQVHEIAQSLEFHFNSTYVRFSGDNKLHTKAELEEAYMEAQRLQDKRRALALARRMRIQEEEDRDGHAFSGEY</sequence>
<dbReference type="Proteomes" id="UP000750502">
    <property type="component" value="Unassembled WGS sequence"/>
</dbReference>
<feature type="coiled-coil region" evidence="1">
    <location>
        <begin position="173"/>
        <end position="270"/>
    </location>
</feature>
<dbReference type="EMBL" id="JADFTT010000212">
    <property type="protein sequence ID" value="KAG5765194.1"/>
    <property type="molecule type" value="Genomic_DNA"/>
</dbReference>
<keyword evidence="1" id="KW-0175">Coiled coil</keyword>
<evidence type="ECO:0000313" key="2">
    <source>
        <dbReference type="EMBL" id="KAG5765194.1"/>
    </source>
</evidence>
<accession>A0A9P7HX31</accession>
<reference evidence="2" key="2">
    <citation type="submission" date="2020-10" db="EMBL/GenBank/DDBJ databases">
        <authorList>
            <person name="Peck L.D."/>
            <person name="Nowell R.W."/>
            <person name="Flood J."/>
            <person name="Ryan M.J."/>
            <person name="Barraclough T.G."/>
        </authorList>
    </citation>
    <scope>NUCLEOTIDE SEQUENCE</scope>
    <source>
        <strain evidence="2">IMI 127659i</strain>
    </source>
</reference>
<keyword evidence="3" id="KW-1185">Reference proteome</keyword>
<organism evidence="2 3">
    <name type="scientific">Fusarium xylarioides</name>
    <dbReference type="NCBI Taxonomy" id="221167"/>
    <lineage>
        <taxon>Eukaryota</taxon>
        <taxon>Fungi</taxon>
        <taxon>Dikarya</taxon>
        <taxon>Ascomycota</taxon>
        <taxon>Pezizomycotina</taxon>
        <taxon>Sordariomycetes</taxon>
        <taxon>Hypocreomycetidae</taxon>
        <taxon>Hypocreales</taxon>
        <taxon>Nectriaceae</taxon>
        <taxon>Fusarium</taxon>
        <taxon>Fusarium fujikuroi species complex</taxon>
    </lineage>
</organism>
<protein>
    <submittedName>
        <fullName evidence="2">Uncharacterized protein</fullName>
    </submittedName>
</protein>
<dbReference type="AlphaFoldDB" id="A0A9P7HX31"/>
<feature type="coiled-coil region" evidence="1">
    <location>
        <begin position="304"/>
        <end position="331"/>
    </location>
</feature>
<comment type="caution">
    <text evidence="2">The sequence shown here is derived from an EMBL/GenBank/DDBJ whole genome shotgun (WGS) entry which is preliminary data.</text>
</comment>
<feature type="coiled-coil region" evidence="1">
    <location>
        <begin position="31"/>
        <end position="132"/>
    </location>
</feature>
<proteinExistence type="predicted"/>
<dbReference type="OrthoDB" id="5092680at2759"/>
<evidence type="ECO:0000256" key="1">
    <source>
        <dbReference type="SAM" id="Coils"/>
    </source>
</evidence>
<evidence type="ECO:0000313" key="3">
    <source>
        <dbReference type="Proteomes" id="UP000750502"/>
    </source>
</evidence>